<evidence type="ECO:0000313" key="3">
    <source>
        <dbReference type="Proteomes" id="UP001219525"/>
    </source>
</evidence>
<reference evidence="2" key="1">
    <citation type="submission" date="2023-03" db="EMBL/GenBank/DDBJ databases">
        <title>Massive genome expansion in bonnet fungi (Mycena s.s.) driven by repeated elements and novel gene families across ecological guilds.</title>
        <authorList>
            <consortium name="Lawrence Berkeley National Laboratory"/>
            <person name="Harder C.B."/>
            <person name="Miyauchi S."/>
            <person name="Viragh M."/>
            <person name="Kuo A."/>
            <person name="Thoen E."/>
            <person name="Andreopoulos B."/>
            <person name="Lu D."/>
            <person name="Skrede I."/>
            <person name="Drula E."/>
            <person name="Henrissat B."/>
            <person name="Morin E."/>
            <person name="Kohler A."/>
            <person name="Barry K."/>
            <person name="LaButti K."/>
            <person name="Morin E."/>
            <person name="Salamov A."/>
            <person name="Lipzen A."/>
            <person name="Mereny Z."/>
            <person name="Hegedus B."/>
            <person name="Baldrian P."/>
            <person name="Stursova M."/>
            <person name="Weitz H."/>
            <person name="Taylor A."/>
            <person name="Grigoriev I.V."/>
            <person name="Nagy L.G."/>
            <person name="Martin F."/>
            <person name="Kauserud H."/>
        </authorList>
    </citation>
    <scope>NUCLEOTIDE SEQUENCE</scope>
    <source>
        <strain evidence="2">9144</strain>
    </source>
</reference>
<dbReference type="AlphaFoldDB" id="A0AAD6V5A7"/>
<dbReference type="Proteomes" id="UP001219525">
    <property type="component" value="Unassembled WGS sequence"/>
</dbReference>
<feature type="region of interest" description="Disordered" evidence="1">
    <location>
        <begin position="496"/>
        <end position="528"/>
    </location>
</feature>
<feature type="region of interest" description="Disordered" evidence="1">
    <location>
        <begin position="1062"/>
        <end position="1105"/>
    </location>
</feature>
<feature type="region of interest" description="Disordered" evidence="1">
    <location>
        <begin position="827"/>
        <end position="853"/>
    </location>
</feature>
<feature type="compositionally biased region" description="Low complexity" evidence="1">
    <location>
        <begin position="496"/>
        <end position="513"/>
    </location>
</feature>
<comment type="caution">
    <text evidence="2">The sequence shown here is derived from an EMBL/GenBank/DDBJ whole genome shotgun (WGS) entry which is preliminary data.</text>
</comment>
<feature type="compositionally biased region" description="Basic and acidic residues" evidence="1">
    <location>
        <begin position="1063"/>
        <end position="1076"/>
    </location>
</feature>
<sequence>MRAPVANSGRRAVSGVRRVRWAGRQHVASSGRRVVESGWHVAGFPSTQRRAGACTPSGRLGVRWARAVARVRRMASNEWAADNANGHGGRRAITTTGIRRLDVLWQRNSKRAGWRVASVGQWAAGSKSGSESRAGSGRVRAQVGRELRAKGGSGQRQGIAQRTRVACVVGWGALNKRREREMGSGQWRRAAESEKRERRATESERPAGCTVQRAQVLRRTRARMRRTVGRLAGGGHDDGVSGAPRARAWAQGQQMAGGGRRRARMRRTTGNTAQADTCGRLRAAGGRRRAAGKGGDAGVCCVPRPLVVGCNEEADKADWHSVHGRLGRVRQTGPGGGGRRTLAAVSGERRGRFSHNATRAATGKRQGERAVAGGGVRWAPAPVAAFSGMGSGSGKRAGGERVAAGDVARQRASGGSCALRALAVGGGSCGTRRVAGAGSARREARSGRRQQRQLETAGNEQREVGSGRRAAVCRRMSRRFAFDRQRPAGLSRCEAGGEWQEAGGGDRSAAGDGQRMTGTSGRRRRAARGRRARVLSANAGTRVAGMSSVRRGACRKSKGGGRRATGGRWRASAARGAMHARAGVALSNAGERGWWAAGIGCSSARGRVAGTGVKKRWRPAGGGGTGRGQRAAGSERRVACGVFVVGGAAGSVDGGQRAACGVRCGGAGCTARTVGCVMYDGGRASSRARVRRGCGGRRAVIIADVLQAGRGRRRGCLVLAVISAYVAGSWLRLTDAHGAGNGYATRGEGTPRPRRALPVRPMAIFNLSRSYLILILHHSPNSENERKSREPCAHSKPAGFYFNLQIWTHSFLRGGTAMEAARQHLHEKPRRPLPGIPDNCQTPVSDEQDSPFRSPSHLDISLPTLQASALVYSSLSVAWNTYLIIKGEFFDRGGEVAIGSRKVGSIVLEDSFGRLYRWGRSNARTTGIKSPLQESGDGARVDPSSPTLSGVSTDSTAGDDAHRCRGSYRTRWLLGDYGRCSREKLRAVQLEGEWTGGARRAWFRKQIERMTKKWSTHRFTSPTPNFPTRLRASVQCAPGGGWQAACSGNRAASGERWGWVKRAGSEERAAGSRERPCGSQRAAGNGLRPATSALGPYAAGNRARR</sequence>
<feature type="region of interest" description="Disordered" evidence="1">
    <location>
        <begin position="610"/>
        <end position="630"/>
    </location>
</feature>
<gene>
    <name evidence="2" type="ORF">GGX14DRAFT_660800</name>
</gene>
<name>A0AAD6V5A7_9AGAR</name>
<accession>A0AAD6V5A7</accession>
<feature type="region of interest" description="Disordered" evidence="1">
    <location>
        <begin position="926"/>
        <end position="960"/>
    </location>
</feature>
<feature type="compositionally biased region" description="Basic and acidic residues" evidence="1">
    <location>
        <begin position="189"/>
        <end position="205"/>
    </location>
</feature>
<feature type="region of interest" description="Disordered" evidence="1">
    <location>
        <begin position="430"/>
        <end position="468"/>
    </location>
</feature>
<feature type="compositionally biased region" description="Basic residues" evidence="1">
    <location>
        <begin position="552"/>
        <end position="561"/>
    </location>
</feature>
<evidence type="ECO:0000313" key="2">
    <source>
        <dbReference type="EMBL" id="KAJ7200222.1"/>
    </source>
</evidence>
<keyword evidence="3" id="KW-1185">Reference proteome</keyword>
<evidence type="ECO:0000256" key="1">
    <source>
        <dbReference type="SAM" id="MobiDB-lite"/>
    </source>
</evidence>
<protein>
    <submittedName>
        <fullName evidence="2">Uncharacterized protein</fullName>
    </submittedName>
</protein>
<feature type="compositionally biased region" description="Polar residues" evidence="1">
    <location>
        <begin position="944"/>
        <end position="956"/>
    </location>
</feature>
<feature type="region of interest" description="Disordered" evidence="1">
    <location>
        <begin position="545"/>
        <end position="567"/>
    </location>
</feature>
<proteinExistence type="predicted"/>
<dbReference type="EMBL" id="JARJCW010000064">
    <property type="protein sequence ID" value="KAJ7200222.1"/>
    <property type="molecule type" value="Genomic_DNA"/>
</dbReference>
<organism evidence="2 3">
    <name type="scientific">Mycena pura</name>
    <dbReference type="NCBI Taxonomy" id="153505"/>
    <lineage>
        <taxon>Eukaryota</taxon>
        <taxon>Fungi</taxon>
        <taxon>Dikarya</taxon>
        <taxon>Basidiomycota</taxon>
        <taxon>Agaricomycotina</taxon>
        <taxon>Agaricomycetes</taxon>
        <taxon>Agaricomycetidae</taxon>
        <taxon>Agaricales</taxon>
        <taxon>Marasmiineae</taxon>
        <taxon>Mycenaceae</taxon>
        <taxon>Mycena</taxon>
    </lineage>
</organism>
<feature type="region of interest" description="Disordered" evidence="1">
    <location>
        <begin position="180"/>
        <end position="211"/>
    </location>
</feature>